<dbReference type="AlphaFoldDB" id="A0ABD0LLU1"/>
<protein>
    <recommendedName>
        <fullName evidence="4">Dehydrogenase/reductase SDR family member 4</fullName>
    </recommendedName>
</protein>
<dbReference type="InterPro" id="IPR002347">
    <property type="entry name" value="SDR_fam"/>
</dbReference>
<sequence length="246" mass="26543">MASDGRRNAKLAGKVAVITGSTDGIGLAIAKRLSEDGASVMVSSRKQENVDAAVEQLRQQNLKAAGVVCHVGKREDRQRLVEETVKQFGGIDIFVSCAGINPHQGSTLSMPEEAWDKTFDINLKAPFLLCKDIVPQLERRGGGSIVLGLGVYAISKLGLIGLMKTLSPELASKNIRINSFNPGLILTKFSEQYTQEHKDKTLNLIPMRRFATVEECSGVVSFMVSDDASYMTGESIVITGGMAARL</sequence>
<gene>
    <name evidence="2" type="ORF">BaRGS_00008831</name>
</gene>
<evidence type="ECO:0008006" key="4">
    <source>
        <dbReference type="Google" id="ProtNLM"/>
    </source>
</evidence>
<dbReference type="EMBL" id="JACVVK020000040">
    <property type="protein sequence ID" value="KAK7499983.1"/>
    <property type="molecule type" value="Genomic_DNA"/>
</dbReference>
<organism evidence="2 3">
    <name type="scientific">Batillaria attramentaria</name>
    <dbReference type="NCBI Taxonomy" id="370345"/>
    <lineage>
        <taxon>Eukaryota</taxon>
        <taxon>Metazoa</taxon>
        <taxon>Spiralia</taxon>
        <taxon>Lophotrochozoa</taxon>
        <taxon>Mollusca</taxon>
        <taxon>Gastropoda</taxon>
        <taxon>Caenogastropoda</taxon>
        <taxon>Sorbeoconcha</taxon>
        <taxon>Cerithioidea</taxon>
        <taxon>Batillariidae</taxon>
        <taxon>Batillaria</taxon>
    </lineage>
</organism>
<name>A0ABD0LLU1_9CAEN</name>
<reference evidence="2 3" key="1">
    <citation type="journal article" date="2023" name="Sci. Data">
        <title>Genome assembly of the Korean intertidal mud-creeper Batillaria attramentaria.</title>
        <authorList>
            <person name="Patra A.K."/>
            <person name="Ho P.T."/>
            <person name="Jun S."/>
            <person name="Lee S.J."/>
            <person name="Kim Y."/>
            <person name="Won Y.J."/>
        </authorList>
    </citation>
    <scope>NUCLEOTIDE SEQUENCE [LARGE SCALE GENOMIC DNA]</scope>
    <source>
        <strain evidence="2">Wonlab-2016</strain>
    </source>
</reference>
<dbReference type="SUPFAM" id="SSF51735">
    <property type="entry name" value="NAD(P)-binding Rossmann-fold domains"/>
    <property type="match status" value="1"/>
</dbReference>
<dbReference type="Gene3D" id="3.40.50.720">
    <property type="entry name" value="NAD(P)-binding Rossmann-like Domain"/>
    <property type="match status" value="1"/>
</dbReference>
<dbReference type="InterPro" id="IPR036291">
    <property type="entry name" value="NAD(P)-bd_dom_sf"/>
</dbReference>
<proteinExistence type="inferred from homology"/>
<dbReference type="Proteomes" id="UP001519460">
    <property type="component" value="Unassembled WGS sequence"/>
</dbReference>
<evidence type="ECO:0000313" key="2">
    <source>
        <dbReference type="EMBL" id="KAK7499983.1"/>
    </source>
</evidence>
<evidence type="ECO:0000313" key="3">
    <source>
        <dbReference type="Proteomes" id="UP001519460"/>
    </source>
</evidence>
<dbReference type="Pfam" id="PF13561">
    <property type="entry name" value="adh_short_C2"/>
    <property type="match status" value="1"/>
</dbReference>
<dbReference type="PRINTS" id="PR00081">
    <property type="entry name" value="GDHRDH"/>
</dbReference>
<evidence type="ECO:0000256" key="1">
    <source>
        <dbReference type="ARBA" id="ARBA00006484"/>
    </source>
</evidence>
<dbReference type="PANTHER" id="PTHR43943:SF2">
    <property type="entry name" value="DEHYDROGENASE_REDUCTASE 4"/>
    <property type="match status" value="1"/>
</dbReference>
<dbReference type="FunFam" id="3.40.50.720:FF:000084">
    <property type="entry name" value="Short-chain dehydrogenase reductase"/>
    <property type="match status" value="1"/>
</dbReference>
<comment type="similarity">
    <text evidence="1">Belongs to the short-chain dehydrogenases/reductases (SDR) family.</text>
</comment>
<keyword evidence="3" id="KW-1185">Reference proteome</keyword>
<comment type="caution">
    <text evidence="2">The sequence shown here is derived from an EMBL/GenBank/DDBJ whole genome shotgun (WGS) entry which is preliminary data.</text>
</comment>
<dbReference type="PANTHER" id="PTHR43943">
    <property type="entry name" value="DEHYDROGENASE/REDUCTASE (SDR FAMILY) MEMBER 4"/>
    <property type="match status" value="1"/>
</dbReference>
<accession>A0ABD0LLU1</accession>